<organism evidence="1">
    <name type="scientific">marine metagenome</name>
    <dbReference type="NCBI Taxonomy" id="408172"/>
    <lineage>
        <taxon>unclassified sequences</taxon>
        <taxon>metagenomes</taxon>
        <taxon>ecological metagenomes</taxon>
    </lineage>
</organism>
<dbReference type="EMBL" id="UINC01026441">
    <property type="protein sequence ID" value="SVB03892.1"/>
    <property type="molecule type" value="Genomic_DNA"/>
</dbReference>
<feature type="non-terminal residue" evidence="1">
    <location>
        <position position="1"/>
    </location>
</feature>
<name>A0A382AS29_9ZZZZ</name>
<evidence type="ECO:0000313" key="1">
    <source>
        <dbReference type="EMBL" id="SVB03892.1"/>
    </source>
</evidence>
<sequence length="170" mass="19221">VQEAKEKVLAWYNDAGCQLCGQLTPDGPGKATYEETRAQVFKRLGSKYIWKSATEQGGDVGNWLYLCPTHEKLHTKRCLKLLVLVGDDEVEVEDLVGMARRNREILSSVSDDRVYADVYERRGSSDASPWEDEGETGASWSGVRQIQRIEEEHAKKIVEKIRSYVSQKLG</sequence>
<accession>A0A382AS29</accession>
<reference evidence="1" key="1">
    <citation type="submission" date="2018-05" db="EMBL/GenBank/DDBJ databases">
        <authorList>
            <person name="Lanie J.A."/>
            <person name="Ng W.-L."/>
            <person name="Kazmierczak K.M."/>
            <person name="Andrzejewski T.M."/>
            <person name="Davidsen T.M."/>
            <person name="Wayne K.J."/>
            <person name="Tettelin H."/>
            <person name="Glass J.I."/>
            <person name="Rusch D."/>
            <person name="Podicherti R."/>
            <person name="Tsui H.-C.T."/>
            <person name="Winkler M.E."/>
        </authorList>
    </citation>
    <scope>NUCLEOTIDE SEQUENCE</scope>
</reference>
<dbReference type="AlphaFoldDB" id="A0A382AS29"/>
<proteinExistence type="predicted"/>
<protein>
    <submittedName>
        <fullName evidence="1">Uncharacterized protein</fullName>
    </submittedName>
</protein>
<gene>
    <name evidence="1" type="ORF">METZ01_LOCUS156746</name>
</gene>